<sequence>MEDRRTIINMDVDVVNIQKSIDRVLGLAQSDRGAYVCVSNVHMCMEVFDSSEFRSVVNDADLIIPDGRPISWAQFFLGSSVARQVRGQDIMNELCRLSSEKSIRIGLYGGANNDVLEEVKAALSMSYPGIEIVYSYSPPFRSLTTEEDNAVVDEINMTGVDVLFVGIGCPKQERWMAEHKDRLNCVMLGVGAAYDFISGSKKHAPRWMQRIGLEWLFRLFSEPKRLWKRYLIQNPRFIYYFLQQWLFGKKFN</sequence>
<keyword evidence="4" id="KW-1185">Reference proteome</keyword>
<keyword evidence="1" id="KW-0328">Glycosyltransferase</keyword>
<dbReference type="NCBIfam" id="TIGR00696">
    <property type="entry name" value="wecG_tagA_cpsF"/>
    <property type="match status" value="1"/>
</dbReference>
<dbReference type="OrthoDB" id="9808602at2"/>
<proteinExistence type="predicted"/>
<name>A0A3P1SSM7_9GAMM</name>
<organism evidence="3 4">
    <name type="scientific">Amphritea balenae</name>
    <dbReference type="NCBI Taxonomy" id="452629"/>
    <lineage>
        <taxon>Bacteria</taxon>
        <taxon>Pseudomonadati</taxon>
        <taxon>Pseudomonadota</taxon>
        <taxon>Gammaproteobacteria</taxon>
        <taxon>Oceanospirillales</taxon>
        <taxon>Oceanospirillaceae</taxon>
        <taxon>Amphritea</taxon>
    </lineage>
</organism>
<evidence type="ECO:0000256" key="1">
    <source>
        <dbReference type="ARBA" id="ARBA00022676"/>
    </source>
</evidence>
<dbReference type="Pfam" id="PF03808">
    <property type="entry name" value="Glyco_tran_WecG"/>
    <property type="match status" value="1"/>
</dbReference>
<dbReference type="EMBL" id="RQXV01000003">
    <property type="protein sequence ID" value="RRD00194.1"/>
    <property type="molecule type" value="Genomic_DNA"/>
</dbReference>
<dbReference type="PANTHER" id="PTHR34136:SF1">
    <property type="entry name" value="UDP-N-ACETYL-D-MANNOSAMINURONIC ACID TRANSFERASE"/>
    <property type="match status" value="1"/>
</dbReference>
<reference evidence="3 4" key="1">
    <citation type="submission" date="2018-11" db="EMBL/GenBank/DDBJ databases">
        <title>The draft genome sequence of Amphritea balenae JAMM 1525T.</title>
        <authorList>
            <person name="Fang Z."/>
            <person name="Zhang Y."/>
            <person name="Han X."/>
        </authorList>
    </citation>
    <scope>NUCLEOTIDE SEQUENCE [LARGE SCALE GENOMIC DNA]</scope>
    <source>
        <strain evidence="3 4">JAMM 1525</strain>
    </source>
</reference>
<dbReference type="PANTHER" id="PTHR34136">
    <property type="match status" value="1"/>
</dbReference>
<dbReference type="Proteomes" id="UP000267535">
    <property type="component" value="Unassembled WGS sequence"/>
</dbReference>
<dbReference type="AlphaFoldDB" id="A0A3P1SSM7"/>
<dbReference type="GO" id="GO:0016758">
    <property type="term" value="F:hexosyltransferase activity"/>
    <property type="evidence" value="ECO:0007669"/>
    <property type="project" value="TreeGrafter"/>
</dbReference>
<gene>
    <name evidence="3" type="ORF">EHS89_08285</name>
</gene>
<comment type="caution">
    <text evidence="3">The sequence shown here is derived from an EMBL/GenBank/DDBJ whole genome shotgun (WGS) entry which is preliminary data.</text>
</comment>
<keyword evidence="2 3" id="KW-0808">Transferase</keyword>
<evidence type="ECO:0000313" key="3">
    <source>
        <dbReference type="EMBL" id="RRD00194.1"/>
    </source>
</evidence>
<accession>A0A3P1SSM7</accession>
<dbReference type="RefSeq" id="WP_124925664.1">
    <property type="nucleotide sequence ID" value="NZ_BMOH01000005.1"/>
</dbReference>
<protein>
    <submittedName>
        <fullName evidence="3">Glycosyltransferase</fullName>
    </submittedName>
</protein>
<evidence type="ECO:0000256" key="2">
    <source>
        <dbReference type="ARBA" id="ARBA00022679"/>
    </source>
</evidence>
<dbReference type="CDD" id="cd06533">
    <property type="entry name" value="Glyco_transf_WecG_TagA"/>
    <property type="match status" value="1"/>
</dbReference>
<evidence type="ECO:0000313" key="4">
    <source>
        <dbReference type="Proteomes" id="UP000267535"/>
    </source>
</evidence>
<dbReference type="InterPro" id="IPR004629">
    <property type="entry name" value="WecG_TagA_CpsF"/>
</dbReference>